<dbReference type="KEGG" id="dmi:Desmer_2805"/>
<comment type="catalytic activity">
    <reaction evidence="2">
        <text>a 3'-end 2',3'-cyclophospho-ribonucleotide-RNA + H2O = a 3'-end 2'-phospho-ribonucleotide-RNA + H(+)</text>
        <dbReference type="Rhea" id="RHEA:11828"/>
        <dbReference type="Rhea" id="RHEA-COMP:10464"/>
        <dbReference type="Rhea" id="RHEA-COMP:17353"/>
        <dbReference type="ChEBI" id="CHEBI:15377"/>
        <dbReference type="ChEBI" id="CHEBI:15378"/>
        <dbReference type="ChEBI" id="CHEBI:83064"/>
        <dbReference type="ChEBI" id="CHEBI:173113"/>
        <dbReference type="EC" id="3.1.4.58"/>
    </reaction>
</comment>
<dbReference type="EMBL" id="CP003629">
    <property type="protein sequence ID" value="AFQ44712.1"/>
    <property type="molecule type" value="Genomic_DNA"/>
</dbReference>
<keyword evidence="5" id="KW-1185">Reference proteome</keyword>
<dbReference type="GO" id="GO:0008664">
    <property type="term" value="F:RNA 2',3'-cyclic 3'-phosphodiesterase activity"/>
    <property type="evidence" value="ECO:0007669"/>
    <property type="project" value="UniProtKB-EC"/>
</dbReference>
<sequence>MRLFIGVDLPVQLKEALVEFQSELRARGVSGFFKSQDNFHITLEFLGEIDPDKVITLSEVISQVARDSTPFDLNIIGLGAFPSFKRPHTLWTAVNGDLDQLHKVRNDLHIQLKDRGFRVEERQFKPHITLASRPNCDNPAMQDALSRKIGDFLVSEIVLFESKAIRGKRVYTDVFKARLGT</sequence>
<dbReference type="InterPro" id="IPR014051">
    <property type="entry name" value="Phosphoesterase_HXTX"/>
</dbReference>
<dbReference type="EC" id="3.1.4.58" evidence="2"/>
<keyword evidence="4" id="KW-0436">Ligase</keyword>
<dbReference type="RefSeq" id="WP_014903625.1">
    <property type="nucleotide sequence ID" value="NC_018515.1"/>
</dbReference>
<dbReference type="HOGENOM" id="CLU_081251_3_2_9"/>
<dbReference type="Gene3D" id="3.90.1140.10">
    <property type="entry name" value="Cyclic phosphodiesterase"/>
    <property type="match status" value="1"/>
</dbReference>
<dbReference type="PANTHER" id="PTHR35561:SF1">
    <property type="entry name" value="RNA 2',3'-CYCLIC PHOSPHODIESTERASE"/>
    <property type="match status" value="1"/>
</dbReference>
<dbReference type="PANTHER" id="PTHR35561">
    <property type="entry name" value="RNA 2',3'-CYCLIC PHOSPHODIESTERASE"/>
    <property type="match status" value="1"/>
</dbReference>
<evidence type="ECO:0000313" key="4">
    <source>
        <dbReference type="EMBL" id="AFQ44712.1"/>
    </source>
</evidence>
<reference evidence="4 5" key="1">
    <citation type="journal article" date="2012" name="J. Bacteriol.">
        <title>Complete genome sequences of Desulfosporosinus orientis DSM765T, Desulfosporosinus youngiae DSM17734T, Desulfosporosinus meridiei DSM13257T, and Desulfosporosinus acidiphilus DSM22704T.</title>
        <authorList>
            <person name="Pester M."/>
            <person name="Brambilla E."/>
            <person name="Alazard D."/>
            <person name="Rattei T."/>
            <person name="Weinmaier T."/>
            <person name="Han J."/>
            <person name="Lucas S."/>
            <person name="Lapidus A."/>
            <person name="Cheng J.F."/>
            <person name="Goodwin L."/>
            <person name="Pitluck S."/>
            <person name="Peters L."/>
            <person name="Ovchinnikova G."/>
            <person name="Teshima H."/>
            <person name="Detter J.C."/>
            <person name="Han C.S."/>
            <person name="Tapia R."/>
            <person name="Land M.L."/>
            <person name="Hauser L."/>
            <person name="Kyrpides N.C."/>
            <person name="Ivanova N.N."/>
            <person name="Pagani I."/>
            <person name="Huntmann M."/>
            <person name="Wei C.L."/>
            <person name="Davenport K.W."/>
            <person name="Daligault H."/>
            <person name="Chain P.S."/>
            <person name="Chen A."/>
            <person name="Mavromatis K."/>
            <person name="Markowitz V."/>
            <person name="Szeto E."/>
            <person name="Mikhailova N."/>
            <person name="Pati A."/>
            <person name="Wagner M."/>
            <person name="Woyke T."/>
            <person name="Ollivier B."/>
            <person name="Klenk H.P."/>
            <person name="Spring S."/>
            <person name="Loy A."/>
        </authorList>
    </citation>
    <scope>NUCLEOTIDE SEQUENCE [LARGE SCALE GENOMIC DNA]</scope>
    <source>
        <strain evidence="5">ATCC BAA-275 / DSM 13257 / NCIMB 13706 / S10</strain>
    </source>
</reference>
<feature type="domain" description="Phosphoesterase HXTX" evidence="3">
    <location>
        <begin position="7"/>
        <end position="91"/>
    </location>
</feature>
<comment type="function">
    <text evidence="2">Hydrolyzes RNA 2',3'-cyclic phosphodiester to an RNA 2'-phosphomonoester.</text>
</comment>
<dbReference type="InterPro" id="IPR009097">
    <property type="entry name" value="Cyclic_Pdiesterase"/>
</dbReference>
<dbReference type="InterPro" id="IPR004175">
    <property type="entry name" value="RNA_CPDase"/>
</dbReference>
<dbReference type="GO" id="GO:0004113">
    <property type="term" value="F:2',3'-cyclic-nucleotide 3'-phosphodiesterase activity"/>
    <property type="evidence" value="ECO:0007669"/>
    <property type="project" value="InterPro"/>
</dbReference>
<feature type="short sequence motif" description="HXTX 2" evidence="2">
    <location>
        <begin position="127"/>
        <end position="130"/>
    </location>
</feature>
<reference evidence="5" key="2">
    <citation type="submission" date="2012-08" db="EMBL/GenBank/DDBJ databases">
        <title>Finished genome of Desulfosporosinus meridiei DSM 13257.</title>
        <authorList>
            <person name="Huntemann M."/>
            <person name="Wei C.-L."/>
            <person name="Han J."/>
            <person name="Detter J.C."/>
            <person name="Han C."/>
            <person name="Davenport K."/>
            <person name="Daligault H."/>
            <person name="Erkkila T."/>
            <person name="Gu W."/>
            <person name="Munk A.C.C."/>
            <person name="Teshima H."/>
            <person name="Xu Y."/>
            <person name="Chain P."/>
            <person name="Tapia R."/>
            <person name="Chen A."/>
            <person name="Krypides N."/>
            <person name="Mavromatis K."/>
            <person name="Markowitz V."/>
            <person name="Szeto E."/>
            <person name="Ivanova N."/>
            <person name="Mikhailova N."/>
            <person name="Ovchinnikova G."/>
            <person name="Pagani I."/>
            <person name="Pati A."/>
            <person name="Goodwin L."/>
            <person name="Peters L."/>
            <person name="Pitluck S."/>
            <person name="Woyke T."/>
            <person name="Pester M."/>
            <person name="Spring S."/>
            <person name="Ollivier B."/>
            <person name="Rattei T."/>
            <person name="Klenk H.-P."/>
            <person name="Wagner M."/>
            <person name="Loy A."/>
        </authorList>
    </citation>
    <scope>NUCLEOTIDE SEQUENCE [LARGE SCALE GENOMIC DNA]</scope>
    <source>
        <strain evidence="5">ATCC BAA-275 / DSM 13257 / NCIMB 13706 / S10</strain>
    </source>
</reference>
<feature type="short sequence motif" description="HXTX 1" evidence="2">
    <location>
        <begin position="40"/>
        <end position="43"/>
    </location>
</feature>
<dbReference type="SUPFAM" id="SSF55144">
    <property type="entry name" value="LigT-like"/>
    <property type="match status" value="1"/>
</dbReference>
<dbReference type="HAMAP" id="MF_01940">
    <property type="entry name" value="RNA_CPDase"/>
    <property type="match status" value="1"/>
</dbReference>
<dbReference type="AlphaFoldDB" id="J7IS62"/>
<dbReference type="OrthoDB" id="9789350at2"/>
<evidence type="ECO:0000256" key="1">
    <source>
        <dbReference type="ARBA" id="ARBA00022801"/>
    </source>
</evidence>
<proteinExistence type="inferred from homology"/>
<gene>
    <name evidence="4" type="ordered locus">Desmer_2805</name>
</gene>
<feature type="active site" description="Proton donor" evidence="2">
    <location>
        <position position="40"/>
    </location>
</feature>
<dbReference type="STRING" id="768704.Desmer_2805"/>
<protein>
    <recommendedName>
        <fullName evidence="2">RNA 2',3'-cyclic phosphodiesterase</fullName>
        <shortName evidence="2">RNA 2',3'-CPDase</shortName>
        <ecNumber evidence="2">3.1.4.58</ecNumber>
    </recommendedName>
</protein>
<dbReference type="Pfam" id="PF02834">
    <property type="entry name" value="LigT_PEase"/>
    <property type="match status" value="2"/>
</dbReference>
<evidence type="ECO:0000259" key="3">
    <source>
        <dbReference type="Pfam" id="PF02834"/>
    </source>
</evidence>
<keyword evidence="1 2" id="KW-0378">Hydrolase</keyword>
<name>J7IS62_DESMD</name>
<organism evidence="4 5">
    <name type="scientific">Desulfosporosinus meridiei (strain ATCC BAA-275 / DSM 13257 / KCTC 12902 / NCIMB 13706 / S10)</name>
    <dbReference type="NCBI Taxonomy" id="768704"/>
    <lineage>
        <taxon>Bacteria</taxon>
        <taxon>Bacillati</taxon>
        <taxon>Bacillota</taxon>
        <taxon>Clostridia</taxon>
        <taxon>Eubacteriales</taxon>
        <taxon>Desulfitobacteriaceae</taxon>
        <taxon>Desulfosporosinus</taxon>
    </lineage>
</organism>
<comment type="similarity">
    <text evidence="2">Belongs to the 2H phosphoesterase superfamily. ThpR family.</text>
</comment>
<dbReference type="GO" id="GO:0016874">
    <property type="term" value="F:ligase activity"/>
    <property type="evidence" value="ECO:0007669"/>
    <property type="project" value="UniProtKB-KW"/>
</dbReference>
<dbReference type="NCBIfam" id="TIGR02258">
    <property type="entry name" value="2_5_ligase"/>
    <property type="match status" value="1"/>
</dbReference>
<feature type="active site" description="Proton acceptor" evidence="2">
    <location>
        <position position="127"/>
    </location>
</feature>
<dbReference type="eggNOG" id="COG1514">
    <property type="taxonomic scope" value="Bacteria"/>
</dbReference>
<evidence type="ECO:0000256" key="2">
    <source>
        <dbReference type="HAMAP-Rule" id="MF_01940"/>
    </source>
</evidence>
<dbReference type="Proteomes" id="UP000005262">
    <property type="component" value="Chromosome"/>
</dbReference>
<accession>J7IS62</accession>
<feature type="domain" description="Phosphoesterase HXTX" evidence="3">
    <location>
        <begin position="99"/>
        <end position="168"/>
    </location>
</feature>
<evidence type="ECO:0000313" key="5">
    <source>
        <dbReference type="Proteomes" id="UP000005262"/>
    </source>
</evidence>